<dbReference type="PANTHER" id="PTHR12147">
    <property type="entry name" value="METALLOPEPTIDASE M28 FAMILY MEMBER"/>
    <property type="match status" value="1"/>
</dbReference>
<evidence type="ECO:0000313" key="4">
    <source>
        <dbReference type="Proteomes" id="UP000249873"/>
    </source>
</evidence>
<feature type="domain" description="Peptidase M28" evidence="2">
    <location>
        <begin position="256"/>
        <end position="452"/>
    </location>
</feature>
<dbReference type="Gene3D" id="3.40.630.10">
    <property type="entry name" value="Zn peptidases"/>
    <property type="match status" value="1"/>
</dbReference>
<dbReference type="Pfam" id="PF04389">
    <property type="entry name" value="Peptidase_M28"/>
    <property type="match status" value="1"/>
</dbReference>
<dbReference type="SUPFAM" id="SSF53187">
    <property type="entry name" value="Zn-dependent exopeptidases"/>
    <property type="match status" value="1"/>
</dbReference>
<dbReference type="AlphaFoldDB" id="A0A2Z4GCQ7"/>
<dbReference type="Gene3D" id="3.50.30.30">
    <property type="match status" value="1"/>
</dbReference>
<protein>
    <submittedName>
        <fullName evidence="3">Peptidase M28</fullName>
    </submittedName>
</protein>
<reference evidence="3 4" key="1">
    <citation type="submission" date="2018-05" db="EMBL/GenBank/DDBJ databases">
        <title>Complete genome sequence of Arcticibacterium luteifluviistationis SM1504T, a cytophagaceae bacterium isolated from Arctic surface seawater.</title>
        <authorList>
            <person name="Li Y."/>
            <person name="Qin Q.-L."/>
        </authorList>
    </citation>
    <scope>NUCLEOTIDE SEQUENCE [LARGE SCALE GENOMIC DNA]</scope>
    <source>
        <strain evidence="3 4">SM1504</strain>
    </source>
</reference>
<proteinExistence type="predicted"/>
<dbReference type="GO" id="GO:0006508">
    <property type="term" value="P:proteolysis"/>
    <property type="evidence" value="ECO:0007669"/>
    <property type="project" value="InterPro"/>
</dbReference>
<keyword evidence="4" id="KW-1185">Reference proteome</keyword>
<name>A0A2Z4GCQ7_9BACT</name>
<dbReference type="EMBL" id="CP029480">
    <property type="protein sequence ID" value="AWV98924.1"/>
    <property type="molecule type" value="Genomic_DNA"/>
</dbReference>
<dbReference type="SUPFAM" id="SSF52025">
    <property type="entry name" value="PA domain"/>
    <property type="match status" value="1"/>
</dbReference>
<dbReference type="GO" id="GO:0008235">
    <property type="term" value="F:metalloexopeptidase activity"/>
    <property type="evidence" value="ECO:0007669"/>
    <property type="project" value="InterPro"/>
</dbReference>
<keyword evidence="1" id="KW-0732">Signal</keyword>
<dbReference type="OrthoDB" id="1521787at2"/>
<dbReference type="RefSeq" id="WP_111372117.1">
    <property type="nucleotide sequence ID" value="NZ_CP029480.1"/>
</dbReference>
<evidence type="ECO:0000313" key="3">
    <source>
        <dbReference type="EMBL" id="AWV98924.1"/>
    </source>
</evidence>
<sequence>MKKYSILFLSLLSFGVLKAQKFKKVPESKLQTSEVEKHIRFLAADELMGRETGHAGNNTAARYIAEEFRSYGLNDVNAGSFYQKVPFEFSYQPENASITAGDNVLKIGEDFLLMNGGGVHQKNVEKVHLPYGWVSEDGSYDDFEGIDVKGKVVVVSLGMPDSKGFREMLAVSKRKEEIAKEKGAVALIEIFSAPIPWGALVNNFGDGSISLKEEDATDFTRILVSSETAKKISKGLVDALDIEINALSKKSAMSQNVIGMVQGSDPVLSKGFVVLTAHFDHIGINEHAAEGEDYIFNGARDNAIGVAGLLSAAKSLAAKPAKRSILFIAYTGEEIGLRGSSYYAENPLIPLKQCVFNLNIDGAGYNDKTKVTGLGIARTGAEAEITKAVEAVGLSLIDDPTPELGLFDRSDNVRLAAKGIPAPSFSPGFTSFDDEIAKYYHKEADEAESLDFAYCTQFCKSYAYAARLIANKKDTPVWVSGDKYEAAAKELYKD</sequence>
<dbReference type="KEGG" id="als:DJ013_12375"/>
<accession>A0A2Z4GCQ7</accession>
<dbReference type="PANTHER" id="PTHR12147:SF26">
    <property type="entry name" value="PEPTIDASE M28 DOMAIN-CONTAINING PROTEIN"/>
    <property type="match status" value="1"/>
</dbReference>
<organism evidence="3 4">
    <name type="scientific">Arcticibacterium luteifluviistationis</name>
    <dbReference type="NCBI Taxonomy" id="1784714"/>
    <lineage>
        <taxon>Bacteria</taxon>
        <taxon>Pseudomonadati</taxon>
        <taxon>Bacteroidota</taxon>
        <taxon>Cytophagia</taxon>
        <taxon>Cytophagales</taxon>
        <taxon>Leadbetterellaceae</taxon>
        <taxon>Arcticibacterium</taxon>
    </lineage>
</organism>
<dbReference type="InterPro" id="IPR007484">
    <property type="entry name" value="Peptidase_M28"/>
</dbReference>
<feature type="chain" id="PRO_5016280892" evidence="1">
    <location>
        <begin position="20"/>
        <end position="494"/>
    </location>
</feature>
<evidence type="ECO:0000259" key="2">
    <source>
        <dbReference type="Pfam" id="PF04389"/>
    </source>
</evidence>
<feature type="signal peptide" evidence="1">
    <location>
        <begin position="1"/>
        <end position="19"/>
    </location>
</feature>
<evidence type="ECO:0000256" key="1">
    <source>
        <dbReference type="SAM" id="SignalP"/>
    </source>
</evidence>
<dbReference type="InterPro" id="IPR046450">
    <property type="entry name" value="PA_dom_sf"/>
</dbReference>
<dbReference type="InterPro" id="IPR045175">
    <property type="entry name" value="M28_fam"/>
</dbReference>
<gene>
    <name evidence="3" type="ORF">DJ013_12375</name>
</gene>
<dbReference type="Proteomes" id="UP000249873">
    <property type="component" value="Chromosome"/>
</dbReference>